<evidence type="ECO:0000313" key="5">
    <source>
        <dbReference type="Proteomes" id="UP000027222"/>
    </source>
</evidence>
<dbReference type="Pfam" id="PF00400">
    <property type="entry name" value="WD40"/>
    <property type="match status" value="1"/>
</dbReference>
<dbReference type="GO" id="GO:1990234">
    <property type="term" value="C:transferase complex"/>
    <property type="evidence" value="ECO:0007669"/>
    <property type="project" value="UniProtKB-ARBA"/>
</dbReference>
<evidence type="ECO:0000313" key="4">
    <source>
        <dbReference type="EMBL" id="KDR78697.1"/>
    </source>
</evidence>
<reference evidence="5" key="1">
    <citation type="journal article" date="2014" name="Proc. Natl. Acad. Sci. U.S.A.">
        <title>Extensive sampling of basidiomycete genomes demonstrates inadequacy of the white-rot/brown-rot paradigm for wood decay fungi.</title>
        <authorList>
            <person name="Riley R."/>
            <person name="Salamov A.A."/>
            <person name="Brown D.W."/>
            <person name="Nagy L.G."/>
            <person name="Floudas D."/>
            <person name="Held B.W."/>
            <person name="Levasseur A."/>
            <person name="Lombard V."/>
            <person name="Morin E."/>
            <person name="Otillar R."/>
            <person name="Lindquist E.A."/>
            <person name="Sun H."/>
            <person name="LaButti K.M."/>
            <person name="Schmutz J."/>
            <person name="Jabbour D."/>
            <person name="Luo H."/>
            <person name="Baker S.E."/>
            <person name="Pisabarro A.G."/>
            <person name="Walton J.D."/>
            <person name="Blanchette R.A."/>
            <person name="Henrissat B."/>
            <person name="Martin F."/>
            <person name="Cullen D."/>
            <person name="Hibbett D.S."/>
            <person name="Grigoriev I.V."/>
        </authorList>
    </citation>
    <scope>NUCLEOTIDE SEQUENCE [LARGE SCALE GENOMIC DNA]</scope>
    <source>
        <strain evidence="5">CBS 339.88</strain>
    </source>
</reference>
<dbReference type="PANTHER" id="PTHR22847">
    <property type="entry name" value="WD40 REPEAT PROTEIN"/>
    <property type="match status" value="1"/>
</dbReference>
<name>A0A067T8J8_GALM3</name>
<keyword evidence="5" id="KW-1185">Reference proteome</keyword>
<proteinExistence type="predicted"/>
<organism evidence="4 5">
    <name type="scientific">Galerina marginata (strain CBS 339.88)</name>
    <dbReference type="NCBI Taxonomy" id="685588"/>
    <lineage>
        <taxon>Eukaryota</taxon>
        <taxon>Fungi</taxon>
        <taxon>Dikarya</taxon>
        <taxon>Basidiomycota</taxon>
        <taxon>Agaricomycotina</taxon>
        <taxon>Agaricomycetes</taxon>
        <taxon>Agaricomycetidae</taxon>
        <taxon>Agaricales</taxon>
        <taxon>Agaricineae</taxon>
        <taxon>Strophariaceae</taxon>
        <taxon>Galerina</taxon>
    </lineage>
</organism>
<dbReference type="SMART" id="SM00320">
    <property type="entry name" value="WD40"/>
    <property type="match status" value="3"/>
</dbReference>
<sequence length="320" mass="35251">MLPTVISDIFSRRLQTTATLHGHIGPVISIAFSPSGAFMASGGADGVKIWDLKTYKEINIPQQSYHERAQVSSVCWITRKNDSIAQTRQVRQLVTVPPTDERFQSRFEAVFSTRIARGGEILCVTADITGNDQTRIATCTRDKCVQVWLFNSANCQLVPVYSKAYKDNREIVPKSVAFDDNANRDLFVFGLYDGGLYKYSGKDATTLSKYQLGSQIGNAAVDLERRLCVIDNVGNGFDIYKVDTGSFVRTLSTGDPLKTHPKGVAFVDRSHAIVGGSDHGQVYVFDRKTGKVLRKLKHSRQGGAETIAVSLLTHIAVDRA</sequence>
<evidence type="ECO:0000256" key="2">
    <source>
        <dbReference type="ARBA" id="ARBA00022737"/>
    </source>
</evidence>
<dbReference type="Proteomes" id="UP000027222">
    <property type="component" value="Unassembled WGS sequence"/>
</dbReference>
<dbReference type="InterPro" id="IPR036322">
    <property type="entry name" value="WD40_repeat_dom_sf"/>
</dbReference>
<accession>A0A067T8J8</accession>
<gene>
    <name evidence="4" type="ORF">GALMADRAFT_137715</name>
</gene>
<dbReference type="STRING" id="685588.A0A067T8J8"/>
<dbReference type="SUPFAM" id="SSF50978">
    <property type="entry name" value="WD40 repeat-like"/>
    <property type="match status" value="1"/>
</dbReference>
<dbReference type="PROSITE" id="PS50082">
    <property type="entry name" value="WD_REPEATS_2"/>
    <property type="match status" value="1"/>
</dbReference>
<dbReference type="InterPro" id="IPR001680">
    <property type="entry name" value="WD40_rpt"/>
</dbReference>
<feature type="repeat" description="WD" evidence="3">
    <location>
        <begin position="20"/>
        <end position="60"/>
    </location>
</feature>
<dbReference type="OrthoDB" id="2654453at2759"/>
<keyword evidence="2" id="KW-0677">Repeat</keyword>
<dbReference type="PANTHER" id="PTHR22847:SF637">
    <property type="entry name" value="WD REPEAT DOMAIN 5B"/>
    <property type="match status" value="1"/>
</dbReference>
<evidence type="ECO:0000256" key="3">
    <source>
        <dbReference type="PROSITE-ProRule" id="PRU00221"/>
    </source>
</evidence>
<dbReference type="InterPro" id="IPR015943">
    <property type="entry name" value="WD40/YVTN_repeat-like_dom_sf"/>
</dbReference>
<dbReference type="HOGENOM" id="CLU_042559_0_0_1"/>
<protein>
    <submittedName>
        <fullName evidence="4">Uncharacterized protein</fullName>
    </submittedName>
</protein>
<evidence type="ECO:0000256" key="1">
    <source>
        <dbReference type="ARBA" id="ARBA00022574"/>
    </source>
</evidence>
<dbReference type="EMBL" id="KL142374">
    <property type="protein sequence ID" value="KDR78697.1"/>
    <property type="molecule type" value="Genomic_DNA"/>
</dbReference>
<dbReference type="Gene3D" id="2.130.10.10">
    <property type="entry name" value="YVTN repeat-like/Quinoprotein amine dehydrogenase"/>
    <property type="match status" value="2"/>
</dbReference>
<dbReference type="AlphaFoldDB" id="A0A067T8J8"/>
<keyword evidence="1 3" id="KW-0853">WD repeat</keyword>